<evidence type="ECO:0000313" key="12">
    <source>
        <dbReference type="Proteomes" id="UP001187531"/>
    </source>
</evidence>
<proteinExistence type="predicted"/>
<accession>A0AA88HF42</accession>
<gene>
    <name evidence="11" type="ORF">QYM36_016372</name>
</gene>
<dbReference type="PANTHER" id="PTHR47767">
    <property type="entry name" value="ADHESION G PROTEIN-COUPLED RECEPTOR G7"/>
    <property type="match status" value="1"/>
</dbReference>
<dbReference type="Pfam" id="PF01825">
    <property type="entry name" value="GPS"/>
    <property type="match status" value="1"/>
</dbReference>
<dbReference type="PROSITE" id="PS50221">
    <property type="entry name" value="GAIN_B"/>
    <property type="match status" value="1"/>
</dbReference>
<evidence type="ECO:0000256" key="1">
    <source>
        <dbReference type="ARBA" id="ARBA00004141"/>
    </source>
</evidence>
<feature type="transmembrane region" description="Helical" evidence="6">
    <location>
        <begin position="1157"/>
        <end position="1178"/>
    </location>
</feature>
<dbReference type="InterPro" id="IPR000832">
    <property type="entry name" value="GPCR_2_secretin-like"/>
</dbReference>
<dbReference type="InterPro" id="IPR000203">
    <property type="entry name" value="GPS"/>
</dbReference>
<dbReference type="InterPro" id="IPR016186">
    <property type="entry name" value="C-type_lectin-like/link_sf"/>
</dbReference>
<dbReference type="SUPFAM" id="SSF56436">
    <property type="entry name" value="C-type lectin-like"/>
    <property type="match status" value="1"/>
</dbReference>
<feature type="domain" description="GAIN-B" evidence="9">
    <location>
        <begin position="899"/>
        <end position="1042"/>
    </location>
</feature>
<feature type="domain" description="G-protein coupled receptors family 2 profile 2" evidence="10">
    <location>
        <begin position="1049"/>
        <end position="1297"/>
    </location>
</feature>
<feature type="transmembrane region" description="Helical" evidence="6">
    <location>
        <begin position="1206"/>
        <end position="1229"/>
    </location>
</feature>
<evidence type="ECO:0000256" key="7">
    <source>
        <dbReference type="SAM" id="SignalP"/>
    </source>
</evidence>
<dbReference type="Gene3D" id="3.10.100.10">
    <property type="entry name" value="Mannose-Binding Protein A, subunit A"/>
    <property type="match status" value="1"/>
</dbReference>
<dbReference type="PRINTS" id="PR00249">
    <property type="entry name" value="GPCRSECRETIN"/>
</dbReference>
<feature type="transmembrane region" description="Helical" evidence="6">
    <location>
        <begin position="1250"/>
        <end position="1268"/>
    </location>
</feature>
<evidence type="ECO:0000259" key="10">
    <source>
        <dbReference type="PROSITE" id="PS50261"/>
    </source>
</evidence>
<keyword evidence="3 6" id="KW-1133">Transmembrane helix</keyword>
<reference evidence="11" key="1">
    <citation type="submission" date="2023-07" db="EMBL/GenBank/DDBJ databases">
        <title>Chromosome-level genome assembly of Artemia franciscana.</title>
        <authorList>
            <person name="Jo E."/>
        </authorList>
    </citation>
    <scope>NUCLEOTIDE SEQUENCE</scope>
    <source>
        <tissue evidence="11">Whole body</tissue>
    </source>
</reference>
<dbReference type="CDD" id="cd15040">
    <property type="entry name" value="7tmB2_Adhesion"/>
    <property type="match status" value="1"/>
</dbReference>
<keyword evidence="7" id="KW-0732">Signal</keyword>
<keyword evidence="4 6" id="KW-0472">Membrane</keyword>
<dbReference type="PROSITE" id="PS50041">
    <property type="entry name" value="C_TYPE_LECTIN_2"/>
    <property type="match status" value="1"/>
</dbReference>
<dbReference type="GO" id="GO:0007166">
    <property type="term" value="P:cell surface receptor signaling pathway"/>
    <property type="evidence" value="ECO:0007669"/>
    <property type="project" value="InterPro"/>
</dbReference>
<dbReference type="PROSITE" id="PS50261">
    <property type="entry name" value="G_PROTEIN_RECEP_F2_4"/>
    <property type="match status" value="1"/>
</dbReference>
<comment type="caution">
    <text evidence="11">The sequence shown here is derived from an EMBL/GenBank/DDBJ whole genome shotgun (WGS) entry which is preliminary data.</text>
</comment>
<evidence type="ECO:0000256" key="2">
    <source>
        <dbReference type="ARBA" id="ARBA00022692"/>
    </source>
</evidence>
<name>A0AA88HF42_ARTSF</name>
<sequence>MLLMLLFLLSFFEFYCVFAQAMCYDGSIARACNQLPKRCPRGYSLISDLIDVGAEETPIETHSYCYKIAEIGSWENVIGQCRDPFITGTDSDLESNFQAEEWLRTVEYILLRSEKVGTYWIPIRRSIEGGPPYSHTTYKPPDRSVTVTELEGSRNFLRLDHRECFGIRYYNSSNTDIVNEDCSSKHEGVCLYRHPKGSTLPIQTCSNCGCVSTFVLPTKDLIQHSCPQEWWTHRLIPGRKRCLRLLTSGSSVTWHEAARSCKAQGGQLATLDDISLYSVAYQLVQSAGSTATPAWVGLRQRNVTNNFTLPVFCWSSSPSSACSPTAWIPFEAACTIKKHHMYGAVDQNGFVLAYDPDKALNSYLCEIKVEPEATHRVQINIENVGFNSFLSVHLINPKFEMGTDVECDLGTDSVVFSGQTCDKGLGLRCYQNGNLLHSGSPGSNDKLQVLVDTTEASIFFCEYWFEPSRRLILSNYVTSNFERTYSLRVKLNSDREYDEILENGFGVFEQAVLKRLHNAYCQYFSCRNINFPFVVRLINILEKSNFENRQLNFLISERIKTPFSASLKPCTKTHTAMERTLNCFLESVFMSNAIFSVKIFQLSRFNKETIYHEEVPNLIAEKCDVTEEWGGRIKIKGNGKITHYKGDNIITYNCSVTEELTVDYIRPSFGCPETIETENDNLYRFVETPLYQFAVEDGVCKAMKNYRRKCGGNEIYGAKWEQMEEIPSERLHSLCPTSETDETSIKLKEIWDTLDNDEDVSLVKLLHVIDSWRPDLNHMQTVGSIFQKYTLIDKSEVKIGFEILSKVLNVEKSLLRQSQELFNFTKACCRFEELLSKAALDLNEEEFLYVDSNVAHMTGRYTELQPVYGFAVTTEKNHIKNVTKLTAYDIDNEQDGLIFLPEVLSYSEVVSFAAYPDASLFTINYTNMFTPVYDYSLIVDQGYVVIDNGTVDSAVLGAEIPGKAVFNLEEPVKIFYKRTSNVCNGSDIICAYWNPEIGGSGAWAKDGCFFNNTVENYGEVFDVCLCNHLTAFTRLLPSKKICGQHALILDLISLVGSILSIVCLLLVIFNFIVYKPWKKHIGIRILVSLSFALVCALVLLLVSFHGKGNEIIVPYHCFFVVPLLHYFLLSSFLWMLVEAYHQYEKFVYILPNYVPRFMTKAHMFSWGLPVIPVVIGLIHEYESPLTYIAAGDICWMDRQIFRYVVLIPWVLVMIVNIIVYFMFLKNAVFYSSNLRTNSHTMTASKIRASLFLFTILGLSWTFGILALFDKSLTFSYLFSIFTSLQGVSIFVLTVCKDVDLLAFWALKIGFAPEKLARYSIFRKVTSPVISRLVNSKPTPTWSSSEVKT</sequence>
<protein>
    <submittedName>
        <fullName evidence="11">Uncharacterized protein</fullName>
    </submittedName>
</protein>
<dbReference type="Gene3D" id="2.60.220.50">
    <property type="match status" value="1"/>
</dbReference>
<dbReference type="SUPFAM" id="SSF81321">
    <property type="entry name" value="Family A G protein-coupled receptor-like"/>
    <property type="match status" value="1"/>
</dbReference>
<dbReference type="GO" id="GO:0016020">
    <property type="term" value="C:membrane"/>
    <property type="evidence" value="ECO:0007669"/>
    <property type="project" value="UniProtKB-SubCell"/>
</dbReference>
<dbReference type="PANTHER" id="PTHR47767:SF1">
    <property type="entry name" value="ADHESION G PROTEIN-COUPLED RECEPTOR G7"/>
    <property type="match status" value="1"/>
</dbReference>
<feature type="transmembrane region" description="Helical" evidence="6">
    <location>
        <begin position="1085"/>
        <end position="1106"/>
    </location>
</feature>
<keyword evidence="5" id="KW-1015">Disulfide bond</keyword>
<feature type="transmembrane region" description="Helical" evidence="6">
    <location>
        <begin position="1047"/>
        <end position="1073"/>
    </location>
</feature>
<dbReference type="InterPro" id="IPR017981">
    <property type="entry name" value="GPCR_2-like_7TM"/>
</dbReference>
<evidence type="ECO:0000256" key="5">
    <source>
        <dbReference type="ARBA" id="ARBA00023157"/>
    </source>
</evidence>
<feature type="domain" description="C-type lectin" evidence="8">
    <location>
        <begin position="238"/>
        <end position="334"/>
    </location>
</feature>
<feature type="chain" id="PRO_5041673290" evidence="7">
    <location>
        <begin position="20"/>
        <end position="1348"/>
    </location>
</feature>
<feature type="transmembrane region" description="Helical" evidence="6">
    <location>
        <begin position="1112"/>
        <end position="1137"/>
    </location>
</feature>
<dbReference type="CDD" id="cd00037">
    <property type="entry name" value="CLECT"/>
    <property type="match status" value="1"/>
</dbReference>
<feature type="signal peptide" evidence="7">
    <location>
        <begin position="1"/>
        <end position="19"/>
    </location>
</feature>
<evidence type="ECO:0000256" key="6">
    <source>
        <dbReference type="SAM" id="Phobius"/>
    </source>
</evidence>
<keyword evidence="12" id="KW-1185">Reference proteome</keyword>
<evidence type="ECO:0000256" key="4">
    <source>
        <dbReference type="ARBA" id="ARBA00023136"/>
    </source>
</evidence>
<dbReference type="InterPro" id="IPR046338">
    <property type="entry name" value="GAIN_dom_sf"/>
</dbReference>
<dbReference type="Proteomes" id="UP001187531">
    <property type="component" value="Unassembled WGS sequence"/>
</dbReference>
<dbReference type="InterPro" id="IPR001304">
    <property type="entry name" value="C-type_lectin-like"/>
</dbReference>
<keyword evidence="2 6" id="KW-0812">Transmembrane</keyword>
<organism evidence="11 12">
    <name type="scientific">Artemia franciscana</name>
    <name type="common">Brine shrimp</name>
    <name type="synonym">Artemia sanfranciscana</name>
    <dbReference type="NCBI Taxonomy" id="6661"/>
    <lineage>
        <taxon>Eukaryota</taxon>
        <taxon>Metazoa</taxon>
        <taxon>Ecdysozoa</taxon>
        <taxon>Arthropoda</taxon>
        <taxon>Crustacea</taxon>
        <taxon>Branchiopoda</taxon>
        <taxon>Anostraca</taxon>
        <taxon>Artemiidae</taxon>
        <taxon>Artemia</taxon>
    </lineage>
</organism>
<evidence type="ECO:0000259" key="8">
    <source>
        <dbReference type="PROSITE" id="PS50041"/>
    </source>
</evidence>
<evidence type="ECO:0000313" key="11">
    <source>
        <dbReference type="EMBL" id="KAK2706311.1"/>
    </source>
</evidence>
<dbReference type="InterPro" id="IPR016187">
    <property type="entry name" value="CTDL_fold"/>
</dbReference>
<comment type="subcellular location">
    <subcellularLocation>
        <location evidence="1">Membrane</location>
        <topology evidence="1">Multi-pass membrane protein</topology>
    </subcellularLocation>
</comment>
<evidence type="ECO:0000259" key="9">
    <source>
        <dbReference type="PROSITE" id="PS50221"/>
    </source>
</evidence>
<feature type="transmembrane region" description="Helical" evidence="6">
    <location>
        <begin position="1274"/>
        <end position="1295"/>
    </location>
</feature>
<dbReference type="InterPro" id="IPR053066">
    <property type="entry name" value="ADGR_G7"/>
</dbReference>
<evidence type="ECO:0000256" key="3">
    <source>
        <dbReference type="ARBA" id="ARBA00022989"/>
    </source>
</evidence>
<dbReference type="EMBL" id="JAVRJZ010000020">
    <property type="protein sequence ID" value="KAK2706311.1"/>
    <property type="molecule type" value="Genomic_DNA"/>
</dbReference>
<dbReference type="InterPro" id="IPR057244">
    <property type="entry name" value="GAIN_B"/>
</dbReference>
<dbReference type="GO" id="GO:0004930">
    <property type="term" value="F:G protein-coupled receptor activity"/>
    <property type="evidence" value="ECO:0007669"/>
    <property type="project" value="InterPro"/>
</dbReference>
<dbReference type="Gene3D" id="1.20.1070.10">
    <property type="entry name" value="Rhodopsin 7-helix transmembrane proteins"/>
    <property type="match status" value="1"/>
</dbReference>
<dbReference type="Pfam" id="PF00002">
    <property type="entry name" value="7tm_2"/>
    <property type="match status" value="1"/>
</dbReference>